<dbReference type="EMBL" id="CAJPEV010002807">
    <property type="protein sequence ID" value="CAG0898092.1"/>
    <property type="molecule type" value="Genomic_DNA"/>
</dbReference>
<reference evidence="7" key="1">
    <citation type="submission" date="2020-11" db="EMBL/GenBank/DDBJ databases">
        <authorList>
            <person name="Tran Van P."/>
        </authorList>
    </citation>
    <scope>NUCLEOTIDE SEQUENCE</scope>
</reference>
<sequence>MSAEERKTGRRASRGFPERSKNVCISYLQARGSNHIGILRGTEWNTSRDEILVLGAHYDTDGSVTSGMNDNGSGVLALLKTAEHLKNLPDCSRPSRTVLFVAFDFQIREYAEESGGTKNRLPGSKVFVEEFLVPHLERSGGKFLGAIILDSVMNHNDTPFSQILPRGFQQTFPEAHESIERGERRGDFLLAVGREGEERDLMVSLNNAWMPSSSGSTSSDVFKIHSAWVKRGNANPSDGLLEFLRQDHLPFWHQILSSSSRRYPAVLLTDTGRWRGKGSACRTPNCDPVEDFLTPGRLGMLKQTVKAFARLASQGGCASAAGESHESFSNPIAPPTHDHHEDFKESHRLTNEDFRKLLMTPRATPAHSSVTQTPIPHHAHHQRIDVKKENSANLEKRKQKKRFSWFFVSTLSKSTITLLHSLDFVDLCSYYAKLKRDEEDTLAELAKKYRDRAQERREGISGTEQEDPLQMSAGYRAVAPDLKSGMDAAERRRQMIQESKFLGGDMEHTHLVKGLDYALLQKEEEDELEKLATGTDKKAAAVKKEEEEENLQFKTKLGRSVYRILFKTMHQERNELFLPGRMAYIIDLEDEFAESDIPTTLIRSKADCPNIDSATTMTTNDIVINKLTQILSYLRHGHRSKKKQKKEQERLKTDEKGKAVEDTIYGDIGDYVPSLNKSDKDRSRDRYPVNEMEAEEKQRDKERDKQYDWRNVKVEKDTPAETKQQPGKGKSRRELEILSRSVPEGYAECYPGLEEMNDAIEDSDEEVDYTKMDMGNKKGPIGRWDFETQEEYSDYMSRKEALPKAAFQYGVKMADGRKTRRIPKSEKNERAELDREWKKIQRIIEKRKTDGSGFGLLKSTLTENDWRLDYSTQNLQVWTKASPFTHWNMIKLKASFPDIDASVMFDVLLDPEYRKVWDRHVVISEDIGYLDANNDVGYYAATMPFSFLRWSLTEESTKFNHGI</sequence>
<feature type="region of interest" description="Disordered" evidence="5">
    <location>
        <begin position="635"/>
        <end position="658"/>
    </location>
</feature>
<feature type="compositionally biased region" description="Basic residues" evidence="5">
    <location>
        <begin position="635"/>
        <end position="645"/>
    </location>
</feature>
<dbReference type="InterPro" id="IPR012916">
    <property type="entry name" value="RED_N"/>
</dbReference>
<comment type="subcellular location">
    <subcellularLocation>
        <location evidence="1">Nucleus</location>
    </subcellularLocation>
</comment>
<dbReference type="GO" id="GO:0008289">
    <property type="term" value="F:lipid binding"/>
    <property type="evidence" value="ECO:0007669"/>
    <property type="project" value="InterPro"/>
</dbReference>
<dbReference type="InterPro" id="IPR023393">
    <property type="entry name" value="START-like_dom_sf"/>
</dbReference>
<dbReference type="InterPro" id="IPR012492">
    <property type="entry name" value="RED_C"/>
</dbReference>
<dbReference type="InterPro" id="IPR007484">
    <property type="entry name" value="Peptidase_M28"/>
</dbReference>
<evidence type="ECO:0000313" key="7">
    <source>
        <dbReference type="EMBL" id="CAD7250350.1"/>
    </source>
</evidence>
<dbReference type="PROSITE" id="PS50848">
    <property type="entry name" value="START"/>
    <property type="match status" value="1"/>
</dbReference>
<evidence type="ECO:0000256" key="1">
    <source>
        <dbReference type="ARBA" id="ARBA00004123"/>
    </source>
</evidence>
<dbReference type="Gene3D" id="3.40.630.10">
    <property type="entry name" value="Zn peptidases"/>
    <property type="match status" value="1"/>
</dbReference>
<keyword evidence="8" id="KW-1185">Reference proteome</keyword>
<protein>
    <recommendedName>
        <fullName evidence="6">START domain-containing protein</fullName>
    </recommendedName>
</protein>
<evidence type="ECO:0000313" key="8">
    <source>
        <dbReference type="Proteomes" id="UP000677054"/>
    </source>
</evidence>
<comment type="similarity">
    <text evidence="2">Belongs to the RED family.</text>
</comment>
<keyword evidence="3" id="KW-0677">Repeat</keyword>
<dbReference type="GO" id="GO:0005634">
    <property type="term" value="C:nucleus"/>
    <property type="evidence" value="ECO:0007669"/>
    <property type="project" value="UniProtKB-SubCell"/>
</dbReference>
<feature type="domain" description="START" evidence="6">
    <location>
        <begin position="863"/>
        <end position="939"/>
    </location>
</feature>
<dbReference type="InterPro" id="IPR002913">
    <property type="entry name" value="START_lipid-bd_dom"/>
</dbReference>
<dbReference type="PANTHER" id="PTHR12765">
    <property type="entry name" value="RED PROTEIN IK FACTOR CYTOKINE IK"/>
    <property type="match status" value="1"/>
</dbReference>
<feature type="region of interest" description="Disordered" evidence="5">
    <location>
        <begin position="670"/>
        <end position="734"/>
    </location>
</feature>
<dbReference type="OrthoDB" id="3366823at2759"/>
<dbReference type="EMBL" id="LR902324">
    <property type="protein sequence ID" value="CAD7250350.1"/>
    <property type="molecule type" value="Genomic_DNA"/>
</dbReference>
<dbReference type="InterPro" id="IPR039896">
    <property type="entry name" value="Red-like"/>
</dbReference>
<accession>A0A7R9AAA9</accession>
<organism evidence="7">
    <name type="scientific">Darwinula stevensoni</name>
    <dbReference type="NCBI Taxonomy" id="69355"/>
    <lineage>
        <taxon>Eukaryota</taxon>
        <taxon>Metazoa</taxon>
        <taxon>Ecdysozoa</taxon>
        <taxon>Arthropoda</taxon>
        <taxon>Crustacea</taxon>
        <taxon>Oligostraca</taxon>
        <taxon>Ostracoda</taxon>
        <taxon>Podocopa</taxon>
        <taxon>Podocopida</taxon>
        <taxon>Darwinulocopina</taxon>
        <taxon>Darwinuloidea</taxon>
        <taxon>Darwinulidae</taxon>
        <taxon>Darwinula</taxon>
    </lineage>
</organism>
<dbReference type="Pfam" id="PF07807">
    <property type="entry name" value="RED_C"/>
    <property type="match status" value="1"/>
</dbReference>
<feature type="region of interest" description="Disordered" evidence="5">
    <location>
        <begin position="452"/>
        <end position="472"/>
    </location>
</feature>
<feature type="compositionally biased region" description="Basic and acidic residues" evidence="5">
    <location>
        <begin position="646"/>
        <end position="658"/>
    </location>
</feature>
<feature type="compositionally biased region" description="Basic and acidic residues" evidence="5">
    <location>
        <begin position="695"/>
        <end position="720"/>
    </location>
</feature>
<dbReference type="Gene3D" id="3.30.530.20">
    <property type="match status" value="1"/>
</dbReference>
<evidence type="ECO:0000256" key="4">
    <source>
        <dbReference type="ARBA" id="ARBA00023242"/>
    </source>
</evidence>
<evidence type="ECO:0000256" key="3">
    <source>
        <dbReference type="ARBA" id="ARBA00022737"/>
    </source>
</evidence>
<name>A0A7R9AAA9_9CRUS</name>
<feature type="compositionally biased region" description="Basic and acidic residues" evidence="5">
    <location>
        <begin position="677"/>
        <end position="688"/>
    </location>
</feature>
<dbReference type="Proteomes" id="UP000677054">
    <property type="component" value="Unassembled WGS sequence"/>
</dbReference>
<dbReference type="AlphaFoldDB" id="A0A7R9AAA9"/>
<evidence type="ECO:0000256" key="5">
    <source>
        <dbReference type="SAM" id="MobiDB-lite"/>
    </source>
</evidence>
<dbReference type="Pfam" id="PF07808">
    <property type="entry name" value="RED_N"/>
    <property type="match status" value="1"/>
</dbReference>
<proteinExistence type="inferred from homology"/>
<dbReference type="SUPFAM" id="SSF53187">
    <property type="entry name" value="Zn-dependent exopeptidases"/>
    <property type="match status" value="1"/>
</dbReference>
<dbReference type="SUPFAM" id="SSF55961">
    <property type="entry name" value="Bet v1-like"/>
    <property type="match status" value="1"/>
</dbReference>
<dbReference type="Pfam" id="PF04389">
    <property type="entry name" value="Peptidase_M28"/>
    <property type="match status" value="1"/>
</dbReference>
<keyword evidence="4" id="KW-0539">Nucleus</keyword>
<gene>
    <name evidence="7" type="ORF">DSTB1V02_LOCUS10129</name>
</gene>
<evidence type="ECO:0000256" key="2">
    <source>
        <dbReference type="ARBA" id="ARBA00006660"/>
    </source>
</evidence>
<evidence type="ECO:0000259" key="6">
    <source>
        <dbReference type="PROSITE" id="PS50848"/>
    </source>
</evidence>